<evidence type="ECO:0000256" key="1">
    <source>
        <dbReference type="SAM" id="MobiDB-lite"/>
    </source>
</evidence>
<dbReference type="RefSeq" id="WP_281837443.1">
    <property type="nucleotide sequence ID" value="NZ_BSDY01000024.1"/>
</dbReference>
<keyword evidence="3" id="KW-1185">Reference proteome</keyword>
<evidence type="ECO:0000313" key="3">
    <source>
        <dbReference type="Proteomes" id="UP001144471"/>
    </source>
</evidence>
<dbReference type="Proteomes" id="UP001144471">
    <property type="component" value="Unassembled WGS sequence"/>
</dbReference>
<evidence type="ECO:0000313" key="2">
    <source>
        <dbReference type="EMBL" id="GLI57767.1"/>
    </source>
</evidence>
<dbReference type="EMBL" id="BSDY01000024">
    <property type="protein sequence ID" value="GLI57767.1"/>
    <property type="molecule type" value="Genomic_DNA"/>
</dbReference>
<dbReference type="AlphaFoldDB" id="A0A9W6LPN0"/>
<organism evidence="2 3">
    <name type="scientific">Propionigenium maris DSM 9537</name>
    <dbReference type="NCBI Taxonomy" id="1123000"/>
    <lineage>
        <taxon>Bacteria</taxon>
        <taxon>Fusobacteriati</taxon>
        <taxon>Fusobacteriota</taxon>
        <taxon>Fusobacteriia</taxon>
        <taxon>Fusobacteriales</taxon>
        <taxon>Fusobacteriaceae</taxon>
        <taxon>Propionigenium</taxon>
    </lineage>
</organism>
<accession>A0A9W6LPN0</accession>
<name>A0A9W6LPN0_9FUSO</name>
<feature type="region of interest" description="Disordered" evidence="1">
    <location>
        <begin position="40"/>
        <end position="74"/>
    </location>
</feature>
<feature type="compositionally biased region" description="Basic and acidic residues" evidence="1">
    <location>
        <begin position="56"/>
        <end position="74"/>
    </location>
</feature>
<comment type="caution">
    <text evidence="2">The sequence shown here is derived from an EMBL/GenBank/DDBJ whole genome shotgun (WGS) entry which is preliminary data.</text>
</comment>
<protein>
    <submittedName>
        <fullName evidence="2">Uncharacterized protein</fullName>
    </submittedName>
</protein>
<proteinExistence type="predicted"/>
<sequence>MKKMLLVGMLVVSGLSFGRDFEYRERQELQVVQETPQMDMEMLSRERDLSVNSTEKYSDFHRELDNMDRGHEDR</sequence>
<reference evidence="2" key="1">
    <citation type="submission" date="2022-12" db="EMBL/GenBank/DDBJ databases">
        <title>Reference genome sequencing for broad-spectrum identification of bacterial and archaeal isolates by mass spectrometry.</title>
        <authorList>
            <person name="Sekiguchi Y."/>
            <person name="Tourlousse D.M."/>
        </authorList>
    </citation>
    <scope>NUCLEOTIDE SEQUENCE</scope>
    <source>
        <strain evidence="2">10succ1</strain>
    </source>
</reference>
<gene>
    <name evidence="2" type="ORF">PM10SUCC1_32810</name>
</gene>